<feature type="binding site" description="axial binding residue" evidence="12">
    <location>
        <position position="194"/>
    </location>
    <ligand>
        <name>heme b</name>
        <dbReference type="ChEBI" id="CHEBI:60344"/>
    </ligand>
    <ligandPart>
        <name>Fe</name>
        <dbReference type="ChEBI" id="CHEBI:18248"/>
    </ligandPart>
</feature>
<dbReference type="GO" id="GO:0020037">
    <property type="term" value="F:heme binding"/>
    <property type="evidence" value="ECO:0007669"/>
    <property type="project" value="UniProtKB-UniRule"/>
</dbReference>
<evidence type="ECO:0000256" key="10">
    <source>
        <dbReference type="ARBA" id="ARBA00023157"/>
    </source>
</evidence>
<evidence type="ECO:0000256" key="13">
    <source>
        <dbReference type="PIRSR" id="PIRSR600823-4"/>
    </source>
</evidence>
<keyword evidence="4 15" id="KW-0575">Peroxidase</keyword>
<evidence type="ECO:0000259" key="16">
    <source>
        <dbReference type="PROSITE" id="PS50873"/>
    </source>
</evidence>
<comment type="catalytic activity">
    <reaction evidence="1 15">
        <text>2 a phenolic donor + H2O2 = 2 a phenolic radical donor + 2 H2O</text>
        <dbReference type="Rhea" id="RHEA:56136"/>
        <dbReference type="ChEBI" id="CHEBI:15377"/>
        <dbReference type="ChEBI" id="CHEBI:16240"/>
        <dbReference type="ChEBI" id="CHEBI:139520"/>
        <dbReference type="ChEBI" id="CHEBI:139521"/>
        <dbReference type="EC" id="1.11.1.7"/>
    </reaction>
</comment>
<dbReference type="Proteomes" id="UP000187406">
    <property type="component" value="Unassembled WGS sequence"/>
</dbReference>
<comment type="similarity">
    <text evidence="15">Belongs to the peroxidase family. Classical plant (class III) peroxidase subfamily.</text>
</comment>
<comment type="cofactor">
    <cofactor evidence="12 15">
        <name>Ca(2+)</name>
        <dbReference type="ChEBI" id="CHEBI:29108"/>
    </cofactor>
    <text evidence="12 15">Binds 2 calcium ions per subunit.</text>
</comment>
<dbReference type="InterPro" id="IPR010255">
    <property type="entry name" value="Haem_peroxidase_sf"/>
</dbReference>
<dbReference type="GO" id="GO:0005576">
    <property type="term" value="C:extracellular region"/>
    <property type="evidence" value="ECO:0007669"/>
    <property type="project" value="UniProtKB-SubCell"/>
</dbReference>
<dbReference type="Gene3D" id="1.10.520.10">
    <property type="match status" value="1"/>
</dbReference>
<proteinExistence type="inferred from homology"/>
<dbReference type="GO" id="GO:0140825">
    <property type="term" value="F:lactoperoxidase activity"/>
    <property type="evidence" value="ECO:0007669"/>
    <property type="project" value="UniProtKB-EC"/>
</dbReference>
<feature type="disulfide bond" evidence="14">
    <location>
        <begin position="42"/>
        <end position="118"/>
    </location>
</feature>
<keyword evidence="6 12" id="KW-0479">Metal-binding</keyword>
<dbReference type="GO" id="GO:0006979">
    <property type="term" value="P:response to oxidative stress"/>
    <property type="evidence" value="ECO:0007669"/>
    <property type="project" value="UniProtKB-UniRule"/>
</dbReference>
<evidence type="ECO:0000256" key="7">
    <source>
        <dbReference type="ARBA" id="ARBA00022729"/>
    </source>
</evidence>
<dbReference type="SUPFAM" id="SSF48113">
    <property type="entry name" value="Heme-dependent peroxidases"/>
    <property type="match status" value="1"/>
</dbReference>
<dbReference type="OrthoDB" id="2113341at2759"/>
<comment type="cofactor">
    <cofactor evidence="12 15">
        <name>heme b</name>
        <dbReference type="ChEBI" id="CHEBI:60344"/>
    </cofactor>
    <text evidence="12 15">Binds 1 heme b (iron(II)-protoporphyrin IX) group per subunit.</text>
</comment>
<feature type="disulfide bond" evidence="14">
    <location>
        <begin position="201"/>
        <end position="233"/>
    </location>
</feature>
<feature type="domain" description="Plant heme peroxidase family profile" evidence="16">
    <location>
        <begin position="32"/>
        <end position="331"/>
    </location>
</feature>
<dbReference type="CDD" id="cd00693">
    <property type="entry name" value="secretory_peroxidase"/>
    <property type="match status" value="1"/>
</dbReference>
<evidence type="ECO:0000256" key="6">
    <source>
        <dbReference type="ARBA" id="ARBA00022723"/>
    </source>
</evidence>
<dbReference type="InterPro" id="IPR002016">
    <property type="entry name" value="Haem_peroxidase"/>
</dbReference>
<feature type="signal peptide" evidence="15">
    <location>
        <begin position="1"/>
        <end position="23"/>
    </location>
</feature>
<comment type="function">
    <text evidence="15">Removal of H(2)O(2), oxidation of toxic reductants, biosynthesis and degradation of lignin, suberization, auxin catabolism, response to environmental stresses such as wounding, pathogen attack and oxidative stress.</text>
</comment>
<dbReference type="PROSITE" id="PS50873">
    <property type="entry name" value="PEROXIDASE_4"/>
    <property type="match status" value="1"/>
</dbReference>
<dbReference type="InParanoid" id="A0A1Q3C084"/>
<reference evidence="18" key="1">
    <citation type="submission" date="2016-04" db="EMBL/GenBank/DDBJ databases">
        <title>Cephalotus genome sequencing.</title>
        <authorList>
            <person name="Fukushima K."/>
            <person name="Hasebe M."/>
            <person name="Fang X."/>
        </authorList>
    </citation>
    <scope>NUCLEOTIDE SEQUENCE [LARGE SCALE GENOMIC DNA]</scope>
    <source>
        <strain evidence="18">cv. St1</strain>
    </source>
</reference>
<evidence type="ECO:0000256" key="4">
    <source>
        <dbReference type="ARBA" id="ARBA00022559"/>
    </source>
</evidence>
<keyword evidence="12 15" id="KW-0106">Calcium</keyword>
<evidence type="ECO:0000256" key="1">
    <source>
        <dbReference type="ARBA" id="ARBA00000189"/>
    </source>
</evidence>
<comment type="similarity">
    <text evidence="2">Belongs to the peroxidase family. Ascorbate peroxidase subfamily.</text>
</comment>
<feature type="site" description="Transition state stabilizer" evidence="13">
    <location>
        <position position="69"/>
    </location>
</feature>
<evidence type="ECO:0000256" key="15">
    <source>
        <dbReference type="RuleBase" id="RU362060"/>
    </source>
</evidence>
<dbReference type="GO" id="GO:0042744">
    <property type="term" value="P:hydrogen peroxide catabolic process"/>
    <property type="evidence" value="ECO:0007669"/>
    <property type="project" value="UniProtKB-KW"/>
</dbReference>
<keyword evidence="9 12" id="KW-0408">Iron</keyword>
<organism evidence="17 18">
    <name type="scientific">Cephalotus follicularis</name>
    <name type="common">Albany pitcher plant</name>
    <dbReference type="NCBI Taxonomy" id="3775"/>
    <lineage>
        <taxon>Eukaryota</taxon>
        <taxon>Viridiplantae</taxon>
        <taxon>Streptophyta</taxon>
        <taxon>Embryophyta</taxon>
        <taxon>Tracheophyta</taxon>
        <taxon>Spermatophyta</taxon>
        <taxon>Magnoliopsida</taxon>
        <taxon>eudicotyledons</taxon>
        <taxon>Gunneridae</taxon>
        <taxon>Pentapetalae</taxon>
        <taxon>rosids</taxon>
        <taxon>fabids</taxon>
        <taxon>Oxalidales</taxon>
        <taxon>Cephalotaceae</taxon>
        <taxon>Cephalotus</taxon>
    </lineage>
</organism>
<dbReference type="Gene3D" id="1.10.420.10">
    <property type="entry name" value="Peroxidase, domain 2"/>
    <property type="match status" value="1"/>
</dbReference>
<evidence type="ECO:0000256" key="11">
    <source>
        <dbReference type="PIRSR" id="PIRSR600823-2"/>
    </source>
</evidence>
<dbReference type="PANTHER" id="PTHR31517:SF48">
    <property type="entry name" value="PEROXIDASE 16-RELATED"/>
    <property type="match status" value="1"/>
</dbReference>
<dbReference type="PRINTS" id="PR00458">
    <property type="entry name" value="PEROXIDASE"/>
</dbReference>
<dbReference type="EMBL" id="BDDD01001117">
    <property type="protein sequence ID" value="GAV73532.1"/>
    <property type="molecule type" value="Genomic_DNA"/>
</dbReference>
<dbReference type="PANTHER" id="PTHR31517">
    <property type="match status" value="1"/>
</dbReference>
<accession>A0A1Q3C084</accession>
<evidence type="ECO:0000313" key="17">
    <source>
        <dbReference type="EMBL" id="GAV73532.1"/>
    </source>
</evidence>
<feature type="binding site" evidence="12">
    <location>
        <position position="77"/>
    </location>
    <ligand>
        <name>Ca(2+)</name>
        <dbReference type="ChEBI" id="CHEBI:29108"/>
        <label>1</label>
    </ligand>
</feature>
<dbReference type="AlphaFoldDB" id="A0A1Q3C084"/>
<keyword evidence="5 15" id="KW-0349">Heme</keyword>
<evidence type="ECO:0000256" key="8">
    <source>
        <dbReference type="ARBA" id="ARBA00023002"/>
    </source>
</evidence>
<dbReference type="InterPro" id="IPR033905">
    <property type="entry name" value="Secretory_peroxidase"/>
</dbReference>
<gene>
    <name evidence="17" type="ORF">CFOL_v3_17016</name>
</gene>
<dbReference type="EC" id="1.11.1.7" evidence="3 15"/>
<evidence type="ECO:0000256" key="9">
    <source>
        <dbReference type="ARBA" id="ARBA00023004"/>
    </source>
</evidence>
<evidence type="ECO:0000256" key="5">
    <source>
        <dbReference type="ARBA" id="ARBA00022617"/>
    </source>
</evidence>
<feature type="binding site" evidence="11">
    <location>
        <position position="164"/>
    </location>
    <ligand>
        <name>substrate</name>
    </ligand>
</feature>
<comment type="subcellular location">
    <subcellularLocation>
        <location evidence="15">Secreted</location>
    </subcellularLocation>
</comment>
<name>A0A1Q3C084_CEPFO</name>
<feature type="binding site" evidence="12">
    <location>
        <position position="81"/>
    </location>
    <ligand>
        <name>Ca(2+)</name>
        <dbReference type="ChEBI" id="CHEBI:29108"/>
        <label>1</label>
    </ligand>
</feature>
<dbReference type="STRING" id="3775.A0A1Q3C084"/>
<dbReference type="FunFam" id="1.10.420.10:FF:000007">
    <property type="entry name" value="Peroxidase"/>
    <property type="match status" value="1"/>
</dbReference>
<evidence type="ECO:0000313" key="18">
    <source>
        <dbReference type="Proteomes" id="UP000187406"/>
    </source>
</evidence>
<keyword evidence="10 14" id="KW-1015">Disulfide bond</keyword>
<dbReference type="GO" id="GO:0046872">
    <property type="term" value="F:metal ion binding"/>
    <property type="evidence" value="ECO:0007669"/>
    <property type="project" value="UniProtKB-UniRule"/>
</dbReference>
<dbReference type="PROSITE" id="PS00435">
    <property type="entry name" value="PEROXIDASE_1"/>
    <property type="match status" value="1"/>
</dbReference>
<feature type="binding site" evidence="12">
    <location>
        <position position="92"/>
    </location>
    <ligand>
        <name>Ca(2+)</name>
        <dbReference type="ChEBI" id="CHEBI:29108"/>
        <label>1</label>
    </ligand>
</feature>
<feature type="chain" id="PRO_5011813200" description="Peroxidase" evidence="15">
    <location>
        <begin position="24"/>
        <end position="338"/>
    </location>
</feature>
<comment type="caution">
    <text evidence="17">The sequence shown here is derived from an EMBL/GenBank/DDBJ whole genome shotgun (WGS) entry which is preliminary data.</text>
</comment>
<dbReference type="Pfam" id="PF00141">
    <property type="entry name" value="peroxidase"/>
    <property type="match status" value="1"/>
</dbReference>
<keyword evidence="18" id="KW-1185">Reference proteome</keyword>
<feature type="disulfide bond" evidence="14">
    <location>
        <begin position="75"/>
        <end position="80"/>
    </location>
</feature>
<dbReference type="FunCoup" id="A0A1Q3C084">
    <property type="interactions" value="242"/>
</dbReference>
<feature type="binding site" evidence="12">
    <location>
        <position position="83"/>
    </location>
    <ligand>
        <name>Ca(2+)</name>
        <dbReference type="ChEBI" id="CHEBI:29108"/>
        <label>1</label>
    </ligand>
</feature>
<dbReference type="InterPro" id="IPR019793">
    <property type="entry name" value="Peroxidases_heam-ligand_BS"/>
</dbReference>
<evidence type="ECO:0000256" key="3">
    <source>
        <dbReference type="ARBA" id="ARBA00012313"/>
    </source>
</evidence>
<evidence type="ECO:0000256" key="14">
    <source>
        <dbReference type="PIRSR" id="PIRSR600823-5"/>
    </source>
</evidence>
<keyword evidence="7 15" id="KW-0732">Signal</keyword>
<evidence type="ECO:0000256" key="12">
    <source>
        <dbReference type="PIRSR" id="PIRSR600823-3"/>
    </source>
</evidence>
<keyword evidence="15" id="KW-0376">Hydrogen peroxide</keyword>
<evidence type="ECO:0000256" key="2">
    <source>
        <dbReference type="ARBA" id="ARBA00006873"/>
    </source>
</evidence>
<keyword evidence="8 15" id="KW-0560">Oxidoreductase</keyword>
<dbReference type="PRINTS" id="PR00461">
    <property type="entry name" value="PLPEROXIDASE"/>
</dbReference>
<dbReference type="InterPro" id="IPR000823">
    <property type="entry name" value="Peroxidase_pln"/>
</dbReference>
<feature type="binding site" evidence="12">
    <location>
        <position position="74"/>
    </location>
    <ligand>
        <name>Ca(2+)</name>
        <dbReference type="ChEBI" id="CHEBI:29108"/>
        <label>1</label>
    </ligand>
</feature>
<protein>
    <recommendedName>
        <fullName evidence="3 15">Peroxidase</fullName>
        <ecNumber evidence="3 15">1.11.1.7</ecNumber>
    </recommendedName>
</protein>
<feature type="disulfide bond" evidence="14">
    <location>
        <begin position="124"/>
        <end position="327"/>
    </location>
</feature>
<sequence>MERNLFLTLLVVALSLLKADVDAAVSLIPPVTLTWHYYRHSCHDGEVYIRHEVKKFWDEDKSITPQLLRLLFSDCFVTGCDASILLDNPNSEKTAPQNQGLGGFIIIDKIKTVLEDRCPGVVSCADILNLATRDAVHLAGAPSYPVFTGRRDGFTSSAASVDIPSPSMSNEAALAYFKSRKLDLLDMTTLLGAHSMGRVHCHYIVDRLYNFNNTGKPDPSMSATIADKLKLQCPPGLKKNQSDPLVFLNPESGSNYKFTDSYYSRVLSHEATLGVDQQLLFNNDTLQIIEEFAAGFEDFRKSFALSISRMGGINVLTGKDGEIRRNCRLTNKDNPHKN</sequence>
<feature type="binding site" evidence="12">
    <location>
        <position position="79"/>
    </location>
    <ligand>
        <name>Ca(2+)</name>
        <dbReference type="ChEBI" id="CHEBI:29108"/>
        <label>1</label>
    </ligand>
</feature>
<keyword evidence="15" id="KW-0964">Secreted</keyword>